<feature type="active site" description="Phosphocysteine intermediate; for EIIB activity" evidence="11">
    <location>
        <position position="464"/>
    </location>
</feature>
<organism evidence="16 17">
    <name type="scientific">Phocoenobacter skyensis</name>
    <dbReference type="NCBI Taxonomy" id="97481"/>
    <lineage>
        <taxon>Bacteria</taxon>
        <taxon>Pseudomonadati</taxon>
        <taxon>Pseudomonadota</taxon>
        <taxon>Gammaproteobacteria</taxon>
        <taxon>Pasteurellales</taxon>
        <taxon>Pasteurellaceae</taxon>
        <taxon>Phocoenobacter</taxon>
    </lineage>
</organism>
<dbReference type="Pfam" id="PF00367">
    <property type="entry name" value="PTS_EIIB"/>
    <property type="match status" value="1"/>
</dbReference>
<comment type="subcellular location">
    <subcellularLocation>
        <location evidence="1">Cell membrane</location>
        <topology evidence="1">Multi-pass membrane protein</topology>
    </subcellularLocation>
</comment>
<name>A0A1H7Z9N3_9PAST</name>
<dbReference type="PANTHER" id="PTHR30009:SF24">
    <property type="entry name" value="PTS SYSTEM, IIBC COMPONENT"/>
    <property type="match status" value="1"/>
</dbReference>
<feature type="transmembrane region" description="Helical" evidence="12">
    <location>
        <begin position="89"/>
        <end position="108"/>
    </location>
</feature>
<dbReference type="GO" id="GO:0016301">
    <property type="term" value="F:kinase activity"/>
    <property type="evidence" value="ECO:0007669"/>
    <property type="project" value="UniProtKB-KW"/>
</dbReference>
<dbReference type="InterPro" id="IPR003352">
    <property type="entry name" value="PTS_EIIC"/>
</dbReference>
<feature type="transmembrane region" description="Helical" evidence="12">
    <location>
        <begin position="315"/>
        <end position="338"/>
    </location>
</feature>
<dbReference type="GO" id="GO:0009401">
    <property type="term" value="P:phosphoenolpyruvate-dependent sugar phosphotransferase system"/>
    <property type="evidence" value="ECO:0007669"/>
    <property type="project" value="UniProtKB-KW"/>
</dbReference>
<keyword evidence="18" id="KW-1185">Reference proteome</keyword>
<dbReference type="SUPFAM" id="SSF55604">
    <property type="entry name" value="Glucose permease domain IIB"/>
    <property type="match status" value="1"/>
</dbReference>
<dbReference type="InterPro" id="IPR018113">
    <property type="entry name" value="PTrfase_EIIB_Cys"/>
</dbReference>
<feature type="domain" description="PTS EIIC type-1" evidence="14">
    <location>
        <begin position="6"/>
        <end position="421"/>
    </location>
</feature>
<keyword evidence="4" id="KW-0762">Sugar transport</keyword>
<evidence type="ECO:0000259" key="13">
    <source>
        <dbReference type="PROSITE" id="PS51098"/>
    </source>
</evidence>
<dbReference type="RefSeq" id="WP_176673449.1">
    <property type="nucleotide sequence ID" value="NZ_CP016180.1"/>
</dbReference>
<protein>
    <submittedName>
        <fullName evidence="16">PTS system, arbutin-like IIC component</fullName>
    </submittedName>
    <submittedName>
        <fullName evidence="15">PTS transporter subunit EIIC</fullName>
    </submittedName>
</protein>
<evidence type="ECO:0000256" key="6">
    <source>
        <dbReference type="ARBA" id="ARBA00022683"/>
    </source>
</evidence>
<feature type="transmembrane region" description="Helical" evidence="12">
    <location>
        <begin position="174"/>
        <end position="194"/>
    </location>
</feature>
<dbReference type="PROSITE" id="PS51098">
    <property type="entry name" value="PTS_EIIB_TYPE_1"/>
    <property type="match status" value="1"/>
</dbReference>
<feature type="transmembrane region" description="Helical" evidence="12">
    <location>
        <begin position="21"/>
        <end position="41"/>
    </location>
</feature>
<dbReference type="NCBIfam" id="TIGR00826">
    <property type="entry name" value="EIIB_glc"/>
    <property type="match status" value="1"/>
</dbReference>
<keyword evidence="5" id="KW-0808">Transferase</keyword>
<dbReference type="PANTHER" id="PTHR30009">
    <property type="entry name" value="CYTOCHROME C-TYPE SYNTHESIS PROTEIN AND PTS TRANSMEMBRANE COMPONENT"/>
    <property type="match status" value="1"/>
</dbReference>
<dbReference type="Proteomes" id="UP000198883">
    <property type="component" value="Unassembled WGS sequence"/>
</dbReference>
<evidence type="ECO:0000313" key="17">
    <source>
        <dbReference type="Proteomes" id="UP000198883"/>
    </source>
</evidence>
<feature type="domain" description="PTS EIIB type-1" evidence="13">
    <location>
        <begin position="442"/>
        <end position="522"/>
    </location>
</feature>
<dbReference type="STRING" id="97481.SAMN05444853_12312"/>
<dbReference type="CDD" id="cd00212">
    <property type="entry name" value="PTS_IIB_glc"/>
    <property type="match status" value="1"/>
</dbReference>
<feature type="transmembrane region" description="Helical" evidence="12">
    <location>
        <begin position="130"/>
        <end position="153"/>
    </location>
</feature>
<dbReference type="EMBL" id="FOBN01000023">
    <property type="protein sequence ID" value="SEM54207.1"/>
    <property type="molecule type" value="Genomic_DNA"/>
</dbReference>
<dbReference type="InterPro" id="IPR036878">
    <property type="entry name" value="Glu_permease_IIB"/>
</dbReference>
<evidence type="ECO:0000256" key="8">
    <source>
        <dbReference type="ARBA" id="ARBA00022777"/>
    </source>
</evidence>
<gene>
    <name evidence="15" type="ORF">QJT92_05785</name>
    <name evidence="16" type="ORF">SAMN05444853_12312</name>
</gene>
<dbReference type="InterPro" id="IPR013013">
    <property type="entry name" value="PTS_EIIC_1"/>
</dbReference>
<keyword evidence="6" id="KW-0598">Phosphotransferase system</keyword>
<evidence type="ECO:0000256" key="9">
    <source>
        <dbReference type="ARBA" id="ARBA00022989"/>
    </source>
</evidence>
<evidence type="ECO:0000256" key="10">
    <source>
        <dbReference type="ARBA" id="ARBA00023136"/>
    </source>
</evidence>
<reference evidence="17" key="2">
    <citation type="submission" date="2016-10" db="EMBL/GenBank/DDBJ databases">
        <authorList>
            <person name="Varghese N."/>
            <person name="Submissions S."/>
        </authorList>
    </citation>
    <scope>NUCLEOTIDE SEQUENCE [LARGE SCALE GENOMIC DNA]</scope>
    <source>
        <strain evidence="17">DSM 24204</strain>
    </source>
</reference>
<accession>A0A1H7Z9N3</accession>
<keyword evidence="7 12" id="KW-0812">Transmembrane</keyword>
<keyword evidence="2" id="KW-0813">Transport</keyword>
<dbReference type="PROSITE" id="PS51103">
    <property type="entry name" value="PTS_EIIC_TYPE_1"/>
    <property type="match status" value="1"/>
</dbReference>
<evidence type="ECO:0000256" key="1">
    <source>
        <dbReference type="ARBA" id="ARBA00004651"/>
    </source>
</evidence>
<evidence type="ECO:0000313" key="18">
    <source>
        <dbReference type="Proteomes" id="UP001224812"/>
    </source>
</evidence>
<reference evidence="15 18" key="3">
    <citation type="journal article" date="2023" name="Front. Microbiol.">
        <title>Phylogeography and host specificity of Pasteurellaceae pathogenic to sea-farmed fish in the north-east Atlantic.</title>
        <authorList>
            <person name="Gulla S."/>
            <person name="Colquhoun D.J."/>
            <person name="Olsen A.B."/>
            <person name="Spilsberg B."/>
            <person name="Lagesen K."/>
            <person name="Aakesson C.P."/>
            <person name="Strom S."/>
            <person name="Manji F."/>
            <person name="Birkbeck T.H."/>
            <person name="Nilsen H.K."/>
        </authorList>
    </citation>
    <scope>NUCLEOTIDE SEQUENCE [LARGE SCALE GENOMIC DNA]</scope>
    <source>
        <strain evidence="15 18">VIO11850</strain>
    </source>
</reference>
<evidence type="ECO:0000259" key="14">
    <source>
        <dbReference type="PROSITE" id="PS51103"/>
    </source>
</evidence>
<feature type="transmembrane region" description="Helical" evidence="12">
    <location>
        <begin position="61"/>
        <end position="82"/>
    </location>
</feature>
<evidence type="ECO:0000256" key="7">
    <source>
        <dbReference type="ARBA" id="ARBA00022692"/>
    </source>
</evidence>
<dbReference type="GO" id="GO:0090563">
    <property type="term" value="F:protein-phosphocysteine-sugar phosphotransferase activity"/>
    <property type="evidence" value="ECO:0007669"/>
    <property type="project" value="TreeGrafter"/>
</dbReference>
<dbReference type="Proteomes" id="UP001224812">
    <property type="component" value="Unassembled WGS sequence"/>
</dbReference>
<evidence type="ECO:0000256" key="4">
    <source>
        <dbReference type="ARBA" id="ARBA00022597"/>
    </source>
</evidence>
<evidence type="ECO:0000256" key="12">
    <source>
        <dbReference type="SAM" id="Phobius"/>
    </source>
</evidence>
<reference evidence="16" key="1">
    <citation type="submission" date="2016-10" db="EMBL/GenBank/DDBJ databases">
        <authorList>
            <person name="de Groot N.N."/>
        </authorList>
    </citation>
    <scope>NUCLEOTIDE SEQUENCE [LARGE SCALE GENOMIC DNA]</scope>
    <source>
        <strain evidence="16">DSM 24204</strain>
    </source>
</reference>
<evidence type="ECO:0000256" key="5">
    <source>
        <dbReference type="ARBA" id="ARBA00022679"/>
    </source>
</evidence>
<dbReference type="EMBL" id="JASAVS010000010">
    <property type="protein sequence ID" value="MDP8085434.1"/>
    <property type="molecule type" value="Genomic_DNA"/>
</dbReference>
<evidence type="ECO:0000313" key="16">
    <source>
        <dbReference type="EMBL" id="SEM54207.1"/>
    </source>
</evidence>
<dbReference type="GO" id="GO:0005886">
    <property type="term" value="C:plasma membrane"/>
    <property type="evidence" value="ECO:0007669"/>
    <property type="project" value="UniProtKB-SubCell"/>
</dbReference>
<dbReference type="Pfam" id="PF02378">
    <property type="entry name" value="PTS_EIIC"/>
    <property type="match status" value="1"/>
</dbReference>
<feature type="transmembrane region" description="Helical" evidence="12">
    <location>
        <begin position="285"/>
        <end position="303"/>
    </location>
</feature>
<keyword evidence="9 12" id="KW-1133">Transmembrane helix</keyword>
<evidence type="ECO:0000256" key="3">
    <source>
        <dbReference type="ARBA" id="ARBA00022475"/>
    </source>
</evidence>
<dbReference type="PROSITE" id="PS01035">
    <property type="entry name" value="PTS_EIIB_TYPE_1_CYS"/>
    <property type="match status" value="1"/>
</dbReference>
<evidence type="ECO:0000256" key="2">
    <source>
        <dbReference type="ARBA" id="ARBA00022448"/>
    </source>
</evidence>
<keyword evidence="3" id="KW-1003">Cell membrane</keyword>
<dbReference type="GeneID" id="83543999"/>
<dbReference type="AlphaFoldDB" id="A0A1H7Z9N3"/>
<dbReference type="GO" id="GO:0008982">
    <property type="term" value="F:protein-N(PI)-phosphohistidine-sugar phosphotransferase activity"/>
    <property type="evidence" value="ECO:0007669"/>
    <property type="project" value="InterPro"/>
</dbReference>
<sequence>MSGSNTIILNKMQRFSKAMMGAVLFLPVIGLILAFSSIFTNDTLFSEGSFLFSIGQMLGDTFWPLFGNLGLLFCVGISYGLAKNNKTKVSLVAVMCFIMFLGANHSWLEHSNSIANKINGEYFGTGQTEMLGFVVTDMGIFLGLILGTTIAFVHNKVSHIELPGAFAMYGGAKLTLIAMTPIIIFYAIFFSWLWPFVTDGIVSLTKFMKEADIYGVFVYGFFEKFLIPTGLHHFVWSPFQLTPLGGTIVVDGETVSGSQAIFLAYMRHPDISEIMHPALRFSQQGMTTIFGLAGAALAFYHTAKPEKKMIAKAILLPAILTSMLTGITEPIEFTFLFVSPLLWGIHATLTALSQAACDLFLVRPWGPSGLVEFVIYNLPLPVSLTKWPLYIVIGVVQFIVYYIIFRTIVVKLNLKTPGREDDEDVKLYNKQDYLSKKSNDATTNISNIILGLGGKENIISVDNCFTRLRVDVIDSTKIDKELLKQTGASGVVQNQQEIQVIYGVKVGQIRTQVDKLLNGDLQ</sequence>
<evidence type="ECO:0000313" key="15">
    <source>
        <dbReference type="EMBL" id="MDP8085434.1"/>
    </source>
</evidence>
<proteinExistence type="predicted"/>
<feature type="transmembrane region" description="Helical" evidence="12">
    <location>
        <begin position="387"/>
        <end position="405"/>
    </location>
</feature>
<dbReference type="InterPro" id="IPR001996">
    <property type="entry name" value="PTS_IIB_1"/>
</dbReference>
<dbReference type="InterPro" id="IPR050429">
    <property type="entry name" value="PTS_Glucose_EIICBA"/>
</dbReference>
<keyword evidence="8" id="KW-0418">Kinase</keyword>
<keyword evidence="10 12" id="KW-0472">Membrane</keyword>
<dbReference type="Gene3D" id="3.30.1360.60">
    <property type="entry name" value="Glucose permease domain IIB"/>
    <property type="match status" value="1"/>
</dbReference>
<evidence type="ECO:0000256" key="11">
    <source>
        <dbReference type="PROSITE-ProRule" id="PRU00421"/>
    </source>
</evidence>